<protein>
    <submittedName>
        <fullName evidence="1">Uncharacterized protein</fullName>
    </submittedName>
</protein>
<gene>
    <name evidence="1" type="ORF">ENN94_03790</name>
</gene>
<accession>A0A831PP16</accession>
<dbReference type="AlphaFoldDB" id="A0A831PP16"/>
<dbReference type="EMBL" id="DSDO01000263">
    <property type="protein sequence ID" value="HDR46805.1"/>
    <property type="molecule type" value="Genomic_DNA"/>
</dbReference>
<reference evidence="1" key="1">
    <citation type="journal article" date="2020" name="mSystems">
        <title>Genome- and Community-Level Interaction Insights into Carbon Utilization and Element Cycling Functions of Hydrothermarchaeota in Hydrothermal Sediment.</title>
        <authorList>
            <person name="Zhou Z."/>
            <person name="Liu Y."/>
            <person name="Xu W."/>
            <person name="Pan J."/>
            <person name="Luo Z.H."/>
            <person name="Li M."/>
        </authorList>
    </citation>
    <scope>NUCLEOTIDE SEQUENCE [LARGE SCALE GENOMIC DNA]</scope>
    <source>
        <strain evidence="1">SpSt-1220</strain>
    </source>
</reference>
<feature type="non-terminal residue" evidence="1">
    <location>
        <position position="421"/>
    </location>
</feature>
<dbReference type="Proteomes" id="UP000886162">
    <property type="component" value="Unassembled WGS sequence"/>
</dbReference>
<organism evidence="1">
    <name type="scientific">Geoalkalibacter subterraneus</name>
    <dbReference type="NCBI Taxonomy" id="483547"/>
    <lineage>
        <taxon>Bacteria</taxon>
        <taxon>Pseudomonadati</taxon>
        <taxon>Thermodesulfobacteriota</taxon>
        <taxon>Desulfuromonadia</taxon>
        <taxon>Desulfuromonadales</taxon>
        <taxon>Geoalkalibacteraceae</taxon>
        <taxon>Geoalkalibacter</taxon>
    </lineage>
</organism>
<evidence type="ECO:0000313" key="1">
    <source>
        <dbReference type="EMBL" id="HDR46805.1"/>
    </source>
</evidence>
<name>A0A831PP16_9BACT</name>
<proteinExistence type="predicted"/>
<comment type="caution">
    <text evidence="1">The sequence shown here is derived from an EMBL/GenBank/DDBJ whole genome shotgun (WGS) entry which is preliminary data.</text>
</comment>
<sequence>MTVLRSERDGEIRRRHAHRRRIGGRKTIVQEFPNLPSALPYRILVEGTRYGAVPDKLRNRITFAMNTDILGELQSPVTLPYARINNHQVTLSFRPSTEADEAALLALLPEGEITDVSQLPTSIPSYLISVTPELKISGEVVLSGAAMRLGEDLPFAFQLRGPSSQSRIFRSPIVAGSYLAFAGIGGSVSVQKLQELRARLETTRTTLETQDATQLAALTREDILGDMFHAGVLGYYAEYLALSHLAGLSQKNHMQLMPSAGTYGYVPEVSYLFGFPRAIIPGCVEMDLDAVATATSTDGKDKAAWKNFNFQMGALSSALEHAIPEQMFVTPENPGEGVSAVKALQKAAQQGQRIYHITQANMATALPNLHFHPETLDEIRQALNSGKEVITHTDPISVPGWSGAGYVITDPETGAGAWKIG</sequence>